<dbReference type="InParanoid" id="K1WUF2"/>
<dbReference type="OMA" id="FICPSRY"/>
<feature type="domain" description="Glycosyl transferase family 1" evidence="2">
    <location>
        <begin position="238"/>
        <end position="356"/>
    </location>
</feature>
<evidence type="ECO:0000313" key="3">
    <source>
        <dbReference type="EMBL" id="EKD16636.1"/>
    </source>
</evidence>
<dbReference type="GeneID" id="18761040"/>
<dbReference type="GO" id="GO:0016757">
    <property type="term" value="F:glycosyltransferase activity"/>
    <property type="evidence" value="ECO:0007669"/>
    <property type="project" value="UniProtKB-KW"/>
</dbReference>
<dbReference type="Gene3D" id="3.40.50.2000">
    <property type="entry name" value="Glycogen Phosphorylase B"/>
    <property type="match status" value="1"/>
</dbReference>
<evidence type="ECO:0000256" key="1">
    <source>
        <dbReference type="ARBA" id="ARBA00022676"/>
    </source>
</evidence>
<dbReference type="Pfam" id="PF00534">
    <property type="entry name" value="Glycos_transf_1"/>
    <property type="match status" value="1"/>
</dbReference>
<dbReference type="AlphaFoldDB" id="K1WUF2"/>
<dbReference type="eggNOG" id="ENOG502RYCD">
    <property type="taxonomic scope" value="Eukaryota"/>
</dbReference>
<gene>
    <name evidence="3" type="ORF">MBM_05105</name>
</gene>
<dbReference type="Proteomes" id="UP000006753">
    <property type="component" value="Unassembled WGS sequence"/>
</dbReference>
<dbReference type="KEGG" id="mbe:MBM_05105"/>
<proteinExistence type="predicted"/>
<accession>K1WUF2</accession>
<keyword evidence="1" id="KW-0328">Glycosyltransferase</keyword>
<reference evidence="3 4" key="1">
    <citation type="journal article" date="2012" name="BMC Genomics">
        <title>Sequencing the genome of Marssonina brunnea reveals fungus-poplar co-evolution.</title>
        <authorList>
            <person name="Zhu S."/>
            <person name="Cao Y.-Z."/>
            <person name="Jiang C."/>
            <person name="Tan B.-Y."/>
            <person name="Wang Z."/>
            <person name="Feng S."/>
            <person name="Zhang L."/>
            <person name="Su X.-H."/>
            <person name="Brejova B."/>
            <person name="Vinar T."/>
            <person name="Xu M."/>
            <person name="Wang M.-X."/>
            <person name="Zhang S.-G."/>
            <person name="Huang M.-R."/>
            <person name="Wu R."/>
            <person name="Zhou Y."/>
        </authorList>
    </citation>
    <scope>NUCLEOTIDE SEQUENCE [LARGE SCALE GENOMIC DNA]</scope>
    <source>
        <strain evidence="3 4">MB_m1</strain>
    </source>
</reference>
<dbReference type="EMBL" id="JH921438">
    <property type="protein sequence ID" value="EKD16636.1"/>
    <property type="molecule type" value="Genomic_DNA"/>
</dbReference>
<sequence>MAPIAPMSLLPGILILNAKYLPDSETSAAKVGATSIAFSVAHVLQHEGLFAGMILYQRQEDLSQPKVSIQFRASIPCVVLCFNFEMRRSDIRDAISSATEMLLMATRGVAGLAILYHQTDTLLAYSPCWLPSCVTHHGPFYDDFVQHFCMEQAAIAFGSREKAYHLRKHQRIGLNHLRRSKNTFVLQHSSVQRKYLTEHGIDPAQIYRLSPPIDIGQFEHQDLAVTHPEIASFVEKKPSLILFTAVARLDFFKNVELLMDAGIELLRRGIAVKVLVAGGDDSEQFRRANLLERVPTAFISAFMVAPKLPKDSLYALFDAVKDNGFFVCPSRYETLGITPLEAALSAVPTLIVDNPNVEASCYFPPGNRFRHSATDLAKVVEHLQKEGMQGRGEALRNVLKKHISHENFKQSLLKAWAVFSKPEIGSLESMLNLSGEVVQSRLVISVEIDGTRLGHGYKVPGN</sequence>
<name>K1WUF2_MARBU</name>
<evidence type="ECO:0000259" key="2">
    <source>
        <dbReference type="Pfam" id="PF00534"/>
    </source>
</evidence>
<organism evidence="3 4">
    <name type="scientific">Marssonina brunnea f. sp. multigermtubi (strain MB_m1)</name>
    <name type="common">Marssonina leaf spot fungus</name>
    <dbReference type="NCBI Taxonomy" id="1072389"/>
    <lineage>
        <taxon>Eukaryota</taxon>
        <taxon>Fungi</taxon>
        <taxon>Dikarya</taxon>
        <taxon>Ascomycota</taxon>
        <taxon>Pezizomycotina</taxon>
        <taxon>Leotiomycetes</taxon>
        <taxon>Helotiales</taxon>
        <taxon>Drepanopezizaceae</taxon>
        <taxon>Drepanopeziza</taxon>
    </lineage>
</organism>
<dbReference type="OrthoDB" id="4633155at2759"/>
<keyword evidence="1" id="KW-0808">Transferase</keyword>
<protein>
    <recommendedName>
        <fullName evidence="2">Glycosyl transferase family 1 domain-containing protein</fullName>
    </recommendedName>
</protein>
<dbReference type="SUPFAM" id="SSF53756">
    <property type="entry name" value="UDP-Glycosyltransferase/glycogen phosphorylase"/>
    <property type="match status" value="1"/>
</dbReference>
<dbReference type="HOGENOM" id="CLU_058456_0_0_1"/>
<keyword evidence="4" id="KW-1185">Reference proteome</keyword>
<evidence type="ECO:0000313" key="4">
    <source>
        <dbReference type="Proteomes" id="UP000006753"/>
    </source>
</evidence>
<dbReference type="InterPro" id="IPR001296">
    <property type="entry name" value="Glyco_trans_1"/>
</dbReference>